<dbReference type="PANTHER" id="PTHR10741">
    <property type="entry name" value="TRANSLIN AND TRANSLIN ASSOCIATED PROTEIN X"/>
    <property type="match status" value="1"/>
</dbReference>
<dbReference type="InterPro" id="IPR002848">
    <property type="entry name" value="Translin_fam"/>
</dbReference>
<gene>
    <name evidence="14" type="primary">LOC108562645</name>
</gene>
<organism evidence="13 14">
    <name type="scientific">Nicrophorus vespilloides</name>
    <name type="common">Boreal carrion beetle</name>
    <dbReference type="NCBI Taxonomy" id="110193"/>
    <lineage>
        <taxon>Eukaryota</taxon>
        <taxon>Metazoa</taxon>
        <taxon>Ecdysozoa</taxon>
        <taxon>Arthropoda</taxon>
        <taxon>Hexapoda</taxon>
        <taxon>Insecta</taxon>
        <taxon>Pterygota</taxon>
        <taxon>Neoptera</taxon>
        <taxon>Endopterygota</taxon>
        <taxon>Coleoptera</taxon>
        <taxon>Polyphaga</taxon>
        <taxon>Staphyliniformia</taxon>
        <taxon>Silphidae</taxon>
        <taxon>Nicrophorinae</taxon>
        <taxon>Nicrophorus</taxon>
    </lineage>
</organism>
<dbReference type="CDD" id="cd14819">
    <property type="entry name" value="Translin"/>
    <property type="match status" value="1"/>
</dbReference>
<comment type="function">
    <text evidence="11">Exhibits both single-stranded and double-stranded endoribonuclease activity. May act as an activator of RNA-induced silencing complex (RISC) by facilitating endonucleolytic cleavage of the siRNA passenger strand.</text>
</comment>
<keyword evidence="7" id="KW-0694">RNA-binding</keyword>
<keyword evidence="8" id="KW-0238">DNA-binding</keyword>
<evidence type="ECO:0000313" key="14">
    <source>
        <dbReference type="RefSeq" id="XP_017776546.1"/>
    </source>
</evidence>
<dbReference type="InterPro" id="IPR016068">
    <property type="entry name" value="Translin_N"/>
</dbReference>
<reference evidence="14" key="1">
    <citation type="submission" date="2025-08" db="UniProtKB">
        <authorList>
            <consortium name="RefSeq"/>
        </authorList>
    </citation>
    <scope>IDENTIFICATION</scope>
    <source>
        <tissue evidence="14">Whole Larva</tissue>
    </source>
</reference>
<evidence type="ECO:0000256" key="6">
    <source>
        <dbReference type="ARBA" id="ARBA00022490"/>
    </source>
</evidence>
<keyword evidence="13" id="KW-1185">Reference proteome</keyword>
<comment type="subcellular location">
    <subcellularLocation>
        <location evidence="2">Cytoplasm</location>
    </subcellularLocation>
    <subcellularLocation>
        <location evidence="1">Nucleus</location>
    </subcellularLocation>
</comment>
<name>A0ABM1MPP6_NICVS</name>
<keyword evidence="6" id="KW-0963">Cytoplasm</keyword>
<keyword evidence="9" id="KW-0539">Nucleus</keyword>
<dbReference type="InterPro" id="IPR016069">
    <property type="entry name" value="Translin_C"/>
</dbReference>
<evidence type="ECO:0000256" key="4">
    <source>
        <dbReference type="ARBA" id="ARBA00011685"/>
    </source>
</evidence>
<dbReference type="Gene3D" id="1.20.58.200">
    <property type="entry name" value="Translin, domain 2"/>
    <property type="match status" value="1"/>
</dbReference>
<evidence type="ECO:0000256" key="2">
    <source>
        <dbReference type="ARBA" id="ARBA00004496"/>
    </source>
</evidence>
<dbReference type="Proteomes" id="UP000695000">
    <property type="component" value="Unplaced"/>
</dbReference>
<evidence type="ECO:0000256" key="11">
    <source>
        <dbReference type="ARBA" id="ARBA00025410"/>
    </source>
</evidence>
<sequence>MANIVINNIFTSFQEFLDNEQDAREQIRSIVNEIDKVAREIMMTMQVIHQDNGLSEIPNCCSKARELYQNVRNGFEKLAALIPAGQYYRYYEHWRRVAQKLCFLISLVVFLEVGMLISKETAASVLGIKNDAKEGFHLELEDYLMGILNLSSELARLAVNSVTCGDYTKPFQISEFVAELNAGFRLLNMKNDSLRKRYDVLKYDVKKIEEVVYDLSIRGLKP</sequence>
<dbReference type="GeneID" id="108562645"/>
<evidence type="ECO:0000256" key="10">
    <source>
        <dbReference type="ARBA" id="ARBA00025374"/>
    </source>
</evidence>
<dbReference type="RefSeq" id="XP_017776546.1">
    <property type="nucleotide sequence ID" value="XM_017921057.1"/>
</dbReference>
<evidence type="ECO:0000256" key="9">
    <source>
        <dbReference type="ARBA" id="ARBA00023242"/>
    </source>
</evidence>
<comment type="subunit">
    <text evidence="4">Ring-shaped heterooctamer of six TSN and two TSNAX subunits, DNA/RNA binding occurs inside the ring.</text>
</comment>
<protein>
    <recommendedName>
        <fullName evidence="5">Translin</fullName>
    </recommendedName>
    <alternativeName>
        <fullName evidence="12">Component 3 of promoter of RISC</fullName>
    </alternativeName>
</protein>
<evidence type="ECO:0000256" key="5">
    <source>
        <dbReference type="ARBA" id="ARBA00022196"/>
    </source>
</evidence>
<evidence type="ECO:0000256" key="3">
    <source>
        <dbReference type="ARBA" id="ARBA00005902"/>
    </source>
</evidence>
<accession>A0ABM1MPP6</accession>
<evidence type="ECO:0000256" key="8">
    <source>
        <dbReference type="ARBA" id="ARBA00023125"/>
    </source>
</evidence>
<dbReference type="Gene3D" id="1.20.58.190">
    <property type="entry name" value="Translin, domain 1"/>
    <property type="match status" value="1"/>
</dbReference>
<comment type="function">
    <text evidence="10">DNA-binding protein that specifically recognizes consensus sequences at the breakpoint junctions in chromosomal translocations, mostly involving immunoglobulin (Ig)/T-cell receptor gene segments. Seems to recognize single-stranded DNA ends generated by staggered breaks occurring at recombination hot spots.</text>
</comment>
<evidence type="ECO:0000313" key="13">
    <source>
        <dbReference type="Proteomes" id="UP000695000"/>
    </source>
</evidence>
<evidence type="ECO:0000256" key="1">
    <source>
        <dbReference type="ARBA" id="ARBA00004123"/>
    </source>
</evidence>
<dbReference type="Pfam" id="PF01997">
    <property type="entry name" value="Translin"/>
    <property type="match status" value="1"/>
</dbReference>
<evidence type="ECO:0000256" key="7">
    <source>
        <dbReference type="ARBA" id="ARBA00022884"/>
    </source>
</evidence>
<dbReference type="InterPro" id="IPR033956">
    <property type="entry name" value="Translin"/>
</dbReference>
<comment type="similarity">
    <text evidence="3">Belongs to the translin family.</text>
</comment>
<evidence type="ECO:0000256" key="12">
    <source>
        <dbReference type="ARBA" id="ARBA00030513"/>
    </source>
</evidence>
<dbReference type="SUPFAM" id="SSF74784">
    <property type="entry name" value="Translin"/>
    <property type="match status" value="1"/>
</dbReference>
<dbReference type="InterPro" id="IPR036081">
    <property type="entry name" value="Translin_sf"/>
</dbReference>
<proteinExistence type="inferred from homology"/>